<keyword evidence="1" id="KW-0479">Metal-binding</keyword>
<evidence type="ECO:0000313" key="7">
    <source>
        <dbReference type="Proteomes" id="UP000800200"/>
    </source>
</evidence>
<dbReference type="PROSITE" id="PS50089">
    <property type="entry name" value="ZF_RING_2"/>
    <property type="match status" value="1"/>
</dbReference>
<dbReference type="InterPro" id="IPR001841">
    <property type="entry name" value="Znf_RING"/>
</dbReference>
<dbReference type="SUPFAM" id="SSF57850">
    <property type="entry name" value="RING/U-box"/>
    <property type="match status" value="1"/>
</dbReference>
<dbReference type="Pfam" id="PF13639">
    <property type="entry name" value="zf-RING_2"/>
    <property type="match status" value="1"/>
</dbReference>
<dbReference type="OrthoDB" id="8062037at2759"/>
<dbReference type="EMBL" id="ML994717">
    <property type="protein sequence ID" value="KAF2176046.1"/>
    <property type="molecule type" value="Genomic_DNA"/>
</dbReference>
<evidence type="ECO:0000259" key="5">
    <source>
        <dbReference type="PROSITE" id="PS50089"/>
    </source>
</evidence>
<evidence type="ECO:0000256" key="1">
    <source>
        <dbReference type="ARBA" id="ARBA00022723"/>
    </source>
</evidence>
<dbReference type="Gene3D" id="3.30.40.10">
    <property type="entry name" value="Zinc/RING finger domain, C3HC4 (zinc finger)"/>
    <property type="match status" value="1"/>
</dbReference>
<dbReference type="GO" id="GO:0061630">
    <property type="term" value="F:ubiquitin protein ligase activity"/>
    <property type="evidence" value="ECO:0007669"/>
    <property type="project" value="TreeGrafter"/>
</dbReference>
<evidence type="ECO:0000256" key="3">
    <source>
        <dbReference type="ARBA" id="ARBA00022833"/>
    </source>
</evidence>
<dbReference type="PANTHER" id="PTHR45969:SF69">
    <property type="entry name" value="FINGER DOMAIN PROTEIN, PUTATIVE (AFU_ORTHOLOGUE AFUA_3G12190)-RELATED"/>
    <property type="match status" value="1"/>
</dbReference>
<evidence type="ECO:0000256" key="2">
    <source>
        <dbReference type="ARBA" id="ARBA00022771"/>
    </source>
</evidence>
<keyword evidence="2 4" id="KW-0863">Zinc-finger</keyword>
<name>A0A6A6DEN1_9PEZI</name>
<keyword evidence="3" id="KW-0862">Zinc</keyword>
<reference evidence="6" key="1">
    <citation type="journal article" date="2020" name="Stud. Mycol.">
        <title>101 Dothideomycetes genomes: a test case for predicting lifestyles and emergence of pathogens.</title>
        <authorList>
            <person name="Haridas S."/>
            <person name="Albert R."/>
            <person name="Binder M."/>
            <person name="Bloem J."/>
            <person name="Labutti K."/>
            <person name="Salamov A."/>
            <person name="Andreopoulos B."/>
            <person name="Baker S."/>
            <person name="Barry K."/>
            <person name="Bills G."/>
            <person name="Bluhm B."/>
            <person name="Cannon C."/>
            <person name="Castanera R."/>
            <person name="Culley D."/>
            <person name="Daum C."/>
            <person name="Ezra D."/>
            <person name="Gonzalez J."/>
            <person name="Henrissat B."/>
            <person name="Kuo A."/>
            <person name="Liang C."/>
            <person name="Lipzen A."/>
            <person name="Lutzoni F."/>
            <person name="Magnuson J."/>
            <person name="Mondo S."/>
            <person name="Nolan M."/>
            <person name="Ohm R."/>
            <person name="Pangilinan J."/>
            <person name="Park H.-J."/>
            <person name="Ramirez L."/>
            <person name="Alfaro M."/>
            <person name="Sun H."/>
            <person name="Tritt A."/>
            <person name="Yoshinaga Y."/>
            <person name="Zwiers L.-H."/>
            <person name="Turgeon B."/>
            <person name="Goodwin S."/>
            <person name="Spatafora J."/>
            <person name="Crous P."/>
            <person name="Grigoriev I."/>
        </authorList>
    </citation>
    <scope>NUCLEOTIDE SEQUENCE</scope>
    <source>
        <strain evidence="6">CBS 207.26</strain>
    </source>
</reference>
<feature type="domain" description="RING-type" evidence="5">
    <location>
        <begin position="53"/>
        <end position="129"/>
    </location>
</feature>
<dbReference type="SMART" id="SM00184">
    <property type="entry name" value="RING"/>
    <property type="match status" value="1"/>
</dbReference>
<sequence length="169" mass="19465">MSTLIREISLFKHNKRRRRKRALHAPPIQRKEARRKLAHVVETKTGLNGTAECVICLAPLAAYLMPAGTRTETVDGETQPSQGVYSYPTGQQLSDGDELLILRVCQHTFHGSCLTSWFLIERYDCPICRTIYFHQEDDEARSFAKRCHRAFQDVLERARNRAHQVTISR</sequence>
<dbReference type="AlphaFoldDB" id="A0A6A6DEN1"/>
<gene>
    <name evidence="6" type="ORF">K469DRAFT_39086</name>
</gene>
<organism evidence="6 7">
    <name type="scientific">Zopfia rhizophila CBS 207.26</name>
    <dbReference type="NCBI Taxonomy" id="1314779"/>
    <lineage>
        <taxon>Eukaryota</taxon>
        <taxon>Fungi</taxon>
        <taxon>Dikarya</taxon>
        <taxon>Ascomycota</taxon>
        <taxon>Pezizomycotina</taxon>
        <taxon>Dothideomycetes</taxon>
        <taxon>Dothideomycetes incertae sedis</taxon>
        <taxon>Zopfiaceae</taxon>
        <taxon>Zopfia</taxon>
    </lineage>
</organism>
<dbReference type="PANTHER" id="PTHR45969">
    <property type="entry name" value="RING ZINC FINGER PROTEIN-RELATED"/>
    <property type="match status" value="1"/>
</dbReference>
<dbReference type="GO" id="GO:0008270">
    <property type="term" value="F:zinc ion binding"/>
    <property type="evidence" value="ECO:0007669"/>
    <property type="project" value="UniProtKB-KW"/>
</dbReference>
<keyword evidence="7" id="KW-1185">Reference proteome</keyword>
<evidence type="ECO:0000313" key="6">
    <source>
        <dbReference type="EMBL" id="KAF2176046.1"/>
    </source>
</evidence>
<dbReference type="GO" id="GO:0016567">
    <property type="term" value="P:protein ubiquitination"/>
    <property type="evidence" value="ECO:0007669"/>
    <property type="project" value="TreeGrafter"/>
</dbReference>
<accession>A0A6A6DEN1</accession>
<dbReference type="InterPro" id="IPR013083">
    <property type="entry name" value="Znf_RING/FYVE/PHD"/>
</dbReference>
<proteinExistence type="predicted"/>
<protein>
    <recommendedName>
        <fullName evidence="5">RING-type domain-containing protein</fullName>
    </recommendedName>
</protein>
<dbReference type="Proteomes" id="UP000800200">
    <property type="component" value="Unassembled WGS sequence"/>
</dbReference>
<evidence type="ECO:0000256" key="4">
    <source>
        <dbReference type="PROSITE-ProRule" id="PRU00175"/>
    </source>
</evidence>